<dbReference type="EMBL" id="JACJFM010000044">
    <property type="protein sequence ID" value="MBB1489142.1"/>
    <property type="molecule type" value="Genomic_DNA"/>
</dbReference>
<accession>A0A839IWK0</accession>
<feature type="region of interest" description="Disordered" evidence="6">
    <location>
        <begin position="335"/>
        <end position="355"/>
    </location>
</feature>
<evidence type="ECO:0000313" key="9">
    <source>
        <dbReference type="Proteomes" id="UP000565262"/>
    </source>
</evidence>
<dbReference type="SUPFAM" id="SSF53807">
    <property type="entry name" value="Helical backbone' metal receptor"/>
    <property type="match status" value="1"/>
</dbReference>
<evidence type="ECO:0000259" key="7">
    <source>
        <dbReference type="PROSITE" id="PS50983"/>
    </source>
</evidence>
<name>A0A839IWK0_9GAMM</name>
<evidence type="ECO:0000256" key="4">
    <source>
        <dbReference type="ARBA" id="ARBA00022496"/>
    </source>
</evidence>
<dbReference type="GO" id="GO:1901678">
    <property type="term" value="P:iron coordination entity transport"/>
    <property type="evidence" value="ECO:0007669"/>
    <property type="project" value="UniProtKB-ARBA"/>
</dbReference>
<organism evidence="8 9">
    <name type="scientific">Oceanospirillum sediminis</name>
    <dbReference type="NCBI Taxonomy" id="2760088"/>
    <lineage>
        <taxon>Bacteria</taxon>
        <taxon>Pseudomonadati</taxon>
        <taxon>Pseudomonadota</taxon>
        <taxon>Gammaproteobacteria</taxon>
        <taxon>Oceanospirillales</taxon>
        <taxon>Oceanospirillaceae</taxon>
        <taxon>Oceanospirillum</taxon>
    </lineage>
</organism>
<dbReference type="InterPro" id="IPR051313">
    <property type="entry name" value="Bact_iron-sidero_bind"/>
</dbReference>
<keyword evidence="4" id="KW-0408">Iron</keyword>
<keyword evidence="9" id="KW-1185">Reference proteome</keyword>
<evidence type="ECO:0000256" key="5">
    <source>
        <dbReference type="ARBA" id="ARBA00022729"/>
    </source>
</evidence>
<evidence type="ECO:0000256" key="2">
    <source>
        <dbReference type="ARBA" id="ARBA00008814"/>
    </source>
</evidence>
<dbReference type="RefSeq" id="WP_182810936.1">
    <property type="nucleotide sequence ID" value="NZ_JACJFM010000044.1"/>
</dbReference>
<evidence type="ECO:0000256" key="3">
    <source>
        <dbReference type="ARBA" id="ARBA00022448"/>
    </source>
</evidence>
<dbReference type="PANTHER" id="PTHR30532">
    <property type="entry name" value="IRON III DICITRATE-BINDING PERIPLASMIC PROTEIN"/>
    <property type="match status" value="1"/>
</dbReference>
<keyword evidence="3" id="KW-0813">Transport</keyword>
<keyword evidence="5" id="KW-0732">Signal</keyword>
<evidence type="ECO:0000256" key="6">
    <source>
        <dbReference type="SAM" id="MobiDB-lite"/>
    </source>
</evidence>
<keyword evidence="4" id="KW-0410">Iron transport</keyword>
<dbReference type="InterPro" id="IPR002491">
    <property type="entry name" value="ABC_transptr_periplasmic_BD"/>
</dbReference>
<dbReference type="Gene3D" id="3.40.50.1980">
    <property type="entry name" value="Nitrogenase molybdenum iron protein domain"/>
    <property type="match status" value="2"/>
</dbReference>
<comment type="subcellular location">
    <subcellularLocation>
        <location evidence="1">Cell envelope</location>
    </subcellularLocation>
</comment>
<comment type="similarity">
    <text evidence="2">Belongs to the bacterial solute-binding protein 8 family.</text>
</comment>
<dbReference type="PROSITE" id="PS50983">
    <property type="entry name" value="FE_B12_PBP"/>
    <property type="match status" value="1"/>
</dbReference>
<feature type="domain" description="Fe/B12 periplasmic-binding" evidence="7">
    <location>
        <begin position="67"/>
        <end position="331"/>
    </location>
</feature>
<evidence type="ECO:0000313" key="8">
    <source>
        <dbReference type="EMBL" id="MBB1489142.1"/>
    </source>
</evidence>
<reference evidence="8 9" key="1">
    <citation type="submission" date="2020-08" db="EMBL/GenBank/DDBJ databases">
        <title>Oceanospirillum sp. nov. isolated from marine sediment.</title>
        <authorList>
            <person name="Ji X."/>
        </authorList>
    </citation>
    <scope>NUCLEOTIDE SEQUENCE [LARGE SCALE GENOMIC DNA]</scope>
    <source>
        <strain evidence="8 9">D5</strain>
    </source>
</reference>
<proteinExistence type="inferred from homology"/>
<dbReference type="PANTHER" id="PTHR30532:SF21">
    <property type="entry name" value="SIDEROPHORE-BINDING LIPOPROTEIN YFIY-RELATED"/>
    <property type="match status" value="1"/>
</dbReference>
<gene>
    <name evidence="8" type="ORF">H4O21_21255</name>
</gene>
<dbReference type="CDD" id="cd01146">
    <property type="entry name" value="FhuD"/>
    <property type="match status" value="1"/>
</dbReference>
<dbReference type="Proteomes" id="UP000565262">
    <property type="component" value="Unassembled WGS sequence"/>
</dbReference>
<evidence type="ECO:0000256" key="1">
    <source>
        <dbReference type="ARBA" id="ARBA00004196"/>
    </source>
</evidence>
<dbReference type="GO" id="GO:0030288">
    <property type="term" value="C:outer membrane-bounded periplasmic space"/>
    <property type="evidence" value="ECO:0007669"/>
    <property type="project" value="TreeGrafter"/>
</dbReference>
<keyword evidence="4" id="KW-0406">Ion transport</keyword>
<sequence>MSNRHVDQNAPVDSQRREALKRLGQGCLGLRLGLGLWLGLGPGAAYAVTQVQDRNPTRPHSTPRPMRVITLFQGATDTAVALGISPLAVVESWREKPVYPYLRSALPDVTVIGLETQPSLEDIALLEPDLIIASRFRHQNIAPLLQQLAPVLMLEQIYEFKETVRRMGQVCQREQQARWLLEQWQQRVSEIKQQMKQVFGDQPPTVSVLDIRSDHLRSYLPTSFSGSVLTELGFAWSEVSQQASGVSIKVTSKESLPVVNAQLFFVFLRAESPAVQQHYHALQQHPIWQRMEAPRKQRIREVDGIAWSLSGGILGANRILDDVAQMLQEAQSDPPEATLTGINTMGSATRDGIKV</sequence>
<comment type="caution">
    <text evidence="8">The sequence shown here is derived from an EMBL/GenBank/DDBJ whole genome shotgun (WGS) entry which is preliminary data.</text>
</comment>
<dbReference type="AlphaFoldDB" id="A0A839IWK0"/>
<protein>
    <submittedName>
        <fullName evidence="8">Iron-siderophore ABC transporter substrate-binding protein</fullName>
    </submittedName>
</protein>
<dbReference type="Pfam" id="PF01497">
    <property type="entry name" value="Peripla_BP_2"/>
    <property type="match status" value="1"/>
</dbReference>